<evidence type="ECO:0000259" key="2">
    <source>
        <dbReference type="Pfam" id="PF21522"/>
    </source>
</evidence>
<proteinExistence type="predicted"/>
<dbReference type="SUPFAM" id="SSF53067">
    <property type="entry name" value="Actin-like ATPase domain"/>
    <property type="match status" value="2"/>
</dbReference>
<dbReference type="InterPro" id="IPR043129">
    <property type="entry name" value="ATPase_NBD"/>
</dbReference>
<dbReference type="STRING" id="1410661.GCA_000702205_01252"/>
<protein>
    <submittedName>
        <fullName evidence="3">Plasmid segregation actin-type ATPase ParM</fullName>
    </submittedName>
</protein>
<name>A0A1H5U3M7_9FIRM</name>
<keyword evidence="4" id="KW-1185">Reference proteome</keyword>
<evidence type="ECO:0000313" key="3">
    <source>
        <dbReference type="EMBL" id="SEF69018.1"/>
    </source>
</evidence>
<dbReference type="InterPro" id="IPR049067">
    <property type="entry name" value="MreB-like_C"/>
</dbReference>
<dbReference type="RefSeq" id="WP_103952622.1">
    <property type="nucleotide sequence ID" value="NZ_FNUL01000006.1"/>
</dbReference>
<evidence type="ECO:0000259" key="1">
    <source>
        <dbReference type="Pfam" id="PF17989"/>
    </source>
</evidence>
<accession>A0A1H5U3M7</accession>
<dbReference type="InterPro" id="IPR040607">
    <property type="entry name" value="ALP_N"/>
</dbReference>
<dbReference type="Pfam" id="PF17989">
    <property type="entry name" value="ALP_N"/>
    <property type="match status" value="1"/>
</dbReference>
<feature type="domain" description="Actin homologue MreB-like C-terminal" evidence="2">
    <location>
        <begin position="155"/>
        <end position="271"/>
    </location>
</feature>
<sequence>MSELIIGVDVGFGNTKTSHKVFSSGVIKHSTKPPISSMVVETNEGFYSVGNPKITIQESKMNNEDMLVLTEAAIAEELKMQGMTQADIHLGVGVPLTRMGAEKEPMLDYYKRNRRLVFKYEDVTYSINLLSVNVYPQGYAGIVNYINKFSRLAVVIDIGSWTIDIMPIRERKADAGNCKSLSLGTITCMHKINEHLREQFNGEADEILLKDVMITGSSVDLPPKYLTVIQNDLKTYVEDIMGQLRALQFNLDTTQLIFIGGGSTIIKNFLDAEKYPKATVIDDVHINAKGYEDLIRYQIRNGGLK</sequence>
<dbReference type="Gene3D" id="3.30.420.40">
    <property type="match status" value="2"/>
</dbReference>
<evidence type="ECO:0000313" key="4">
    <source>
        <dbReference type="Proteomes" id="UP000236726"/>
    </source>
</evidence>
<gene>
    <name evidence="3" type="ORF">SAMN05216537_10627</name>
</gene>
<organism evidence="3 4">
    <name type="scientific">Lachnospira multipara</name>
    <dbReference type="NCBI Taxonomy" id="28051"/>
    <lineage>
        <taxon>Bacteria</taxon>
        <taxon>Bacillati</taxon>
        <taxon>Bacillota</taxon>
        <taxon>Clostridia</taxon>
        <taxon>Lachnospirales</taxon>
        <taxon>Lachnospiraceae</taxon>
        <taxon>Lachnospira</taxon>
    </lineage>
</organism>
<feature type="domain" description="Actin-like protein N-terminal" evidence="1">
    <location>
        <begin position="7"/>
        <end position="139"/>
    </location>
</feature>
<dbReference type="Pfam" id="PF21522">
    <property type="entry name" value="MreB-like_C"/>
    <property type="match status" value="1"/>
</dbReference>
<dbReference type="EMBL" id="FNUL01000006">
    <property type="protein sequence ID" value="SEF69018.1"/>
    <property type="molecule type" value="Genomic_DNA"/>
</dbReference>
<dbReference type="Proteomes" id="UP000236726">
    <property type="component" value="Unassembled WGS sequence"/>
</dbReference>
<dbReference type="AlphaFoldDB" id="A0A1H5U3M7"/>
<dbReference type="CDD" id="cd10227">
    <property type="entry name" value="ASKHA_NBD_ParM-like"/>
    <property type="match status" value="1"/>
</dbReference>
<reference evidence="3 4" key="1">
    <citation type="submission" date="2016-10" db="EMBL/GenBank/DDBJ databases">
        <authorList>
            <person name="de Groot N.N."/>
        </authorList>
    </citation>
    <scope>NUCLEOTIDE SEQUENCE [LARGE SCALE GENOMIC DNA]</scope>
    <source>
        <strain evidence="3 4">D15d</strain>
    </source>
</reference>